<feature type="domain" description="Mandelate racemase/muconate lactonizing enzyme C-terminal" evidence="2">
    <location>
        <begin position="90"/>
        <end position="180"/>
    </location>
</feature>
<keyword evidence="1" id="KW-0479">Metal-binding</keyword>
<dbReference type="InterPro" id="IPR029065">
    <property type="entry name" value="Enolase_C-like"/>
</dbReference>
<dbReference type="SFLD" id="SFLDG00180">
    <property type="entry name" value="muconate_cycloisomerase"/>
    <property type="match status" value="1"/>
</dbReference>
<sequence length="329" mass="36945">MWHLGEIFNDLTIVAIPTRTSFRGITVREAAIFRGPAGWSEFAPFIEYNEVQSEPWLSAALEGAYKPWPELKRNKVGVNATLPKVEISRVNEILERFPGARTVKIKVDDFEKDSELVEAALDFNSDFMIRLDVNGGWDLETALLNLYNYNLRFGKVFEYIEQPCLEISDLRKLKAEIPMKIAIDESIRQALDSDFTDAQNFADIAIIKWAPSGGISRANNLIARIGLPAVISSALDTGIGISHGLALAATQNDLTLDCGLATLSLLESDVVLPALEISDGFITVNRTVPDEKLLSKYAASSDRRIWWQQRIEKIWESGFGERWQREQLN</sequence>
<dbReference type="EMBL" id="CAEZUQ010000001">
    <property type="protein sequence ID" value="CAB4598640.1"/>
    <property type="molecule type" value="Genomic_DNA"/>
</dbReference>
<dbReference type="InterPro" id="IPR013342">
    <property type="entry name" value="Mandelate_racemase_C"/>
</dbReference>
<evidence type="ECO:0000256" key="1">
    <source>
        <dbReference type="ARBA" id="ARBA00022723"/>
    </source>
</evidence>
<dbReference type="Gene3D" id="3.20.20.120">
    <property type="entry name" value="Enolase-like C-terminal domain"/>
    <property type="match status" value="1"/>
</dbReference>
<dbReference type="AlphaFoldDB" id="A0A6J6GE31"/>
<proteinExistence type="predicted"/>
<dbReference type="SUPFAM" id="SSF51604">
    <property type="entry name" value="Enolase C-terminal domain-like"/>
    <property type="match status" value="1"/>
</dbReference>
<dbReference type="Pfam" id="PF18374">
    <property type="entry name" value="Enolase_like_N"/>
    <property type="match status" value="1"/>
</dbReference>
<protein>
    <submittedName>
        <fullName evidence="3">Unannotated protein</fullName>
    </submittedName>
</protein>
<evidence type="ECO:0000259" key="2">
    <source>
        <dbReference type="SMART" id="SM00922"/>
    </source>
</evidence>
<dbReference type="NCBIfam" id="NF002782">
    <property type="entry name" value="PRK02901.1"/>
    <property type="match status" value="1"/>
</dbReference>
<dbReference type="Pfam" id="PF13378">
    <property type="entry name" value="MR_MLE_C"/>
    <property type="match status" value="1"/>
</dbReference>
<name>A0A6J6GE31_9ZZZZ</name>
<accession>A0A6J6GE31</accession>
<gene>
    <name evidence="3" type="ORF">UFOPK1842_00004</name>
</gene>
<evidence type="ECO:0000313" key="3">
    <source>
        <dbReference type="EMBL" id="CAB4598640.1"/>
    </source>
</evidence>
<dbReference type="SMART" id="SM00922">
    <property type="entry name" value="MR_MLE"/>
    <property type="match status" value="1"/>
</dbReference>
<dbReference type="InterPro" id="IPR036849">
    <property type="entry name" value="Enolase-like_C_sf"/>
</dbReference>
<dbReference type="GO" id="GO:0046872">
    <property type="term" value="F:metal ion binding"/>
    <property type="evidence" value="ECO:0007669"/>
    <property type="project" value="UniProtKB-KW"/>
</dbReference>
<dbReference type="SFLD" id="SFLDF00009">
    <property type="entry name" value="o-succinylbenzoate_synthase"/>
    <property type="match status" value="1"/>
</dbReference>
<dbReference type="SFLD" id="SFLDS00001">
    <property type="entry name" value="Enolase"/>
    <property type="match status" value="1"/>
</dbReference>
<dbReference type="PANTHER" id="PTHR48073">
    <property type="entry name" value="O-SUCCINYLBENZOATE SYNTHASE-RELATED"/>
    <property type="match status" value="1"/>
</dbReference>
<organism evidence="3">
    <name type="scientific">freshwater metagenome</name>
    <dbReference type="NCBI Taxonomy" id="449393"/>
    <lineage>
        <taxon>unclassified sequences</taxon>
        <taxon>metagenomes</taxon>
        <taxon>ecological metagenomes</taxon>
    </lineage>
</organism>
<reference evidence="3" key="1">
    <citation type="submission" date="2020-05" db="EMBL/GenBank/DDBJ databases">
        <authorList>
            <person name="Chiriac C."/>
            <person name="Salcher M."/>
            <person name="Ghai R."/>
            <person name="Kavagutti S V."/>
        </authorList>
    </citation>
    <scope>NUCLEOTIDE SEQUENCE</scope>
</reference>
<dbReference type="CDD" id="cd03320">
    <property type="entry name" value="OSBS"/>
    <property type="match status" value="1"/>
</dbReference>
<dbReference type="PANTHER" id="PTHR48073:SF2">
    <property type="entry name" value="O-SUCCINYLBENZOATE SYNTHASE"/>
    <property type="match status" value="1"/>
</dbReference>